<feature type="transmembrane region" description="Helical" evidence="3">
    <location>
        <begin position="284"/>
        <end position="304"/>
    </location>
</feature>
<feature type="coiled-coil region" evidence="1">
    <location>
        <begin position="87"/>
        <end position="114"/>
    </location>
</feature>
<keyword evidence="1" id="KW-0175">Coiled coil</keyword>
<feature type="region of interest" description="Disordered" evidence="2">
    <location>
        <begin position="1"/>
        <end position="28"/>
    </location>
</feature>
<evidence type="ECO:0000256" key="3">
    <source>
        <dbReference type="SAM" id="Phobius"/>
    </source>
</evidence>
<keyword evidence="3" id="KW-0472">Membrane</keyword>
<sequence length="372" mass="41716">MSMGRGMERRRDAGDRGTGSEDGAPQPLVVDRQLRVWRARQEMGEQMVAAAAAAVDYVVNELNDPQAEPEWEGVQLTPERERGLDLVFELKLELEQEREREEEWEREWEREREKEREWEWEWERESRGTSVRVFWQRWVPEWEQERRRERELEWEREYRPEWELKLNAPEEREGASGAGVNAGRTRSAAQFEEGAGTGAVQTGSVEGAEAQVPGTEAAAEAPERGGGDAAGESGEGGTIRPGDGEDWEVIPTRAARHSGSGQGREALLDVILRNHTTFHAQSPYLDALLVFASLFSVILAVLLIDKHQGLQEDLLLEILHRLAASLLGLNSPRRAHQTTRPAMDASSAKNSLGKGYIFGPQTPASQIHASQA</sequence>
<protein>
    <submittedName>
        <fullName evidence="4">Uncharacterized protein</fullName>
    </submittedName>
</protein>
<evidence type="ECO:0000313" key="5">
    <source>
        <dbReference type="Proteomes" id="UP000467700"/>
    </source>
</evidence>
<dbReference type="EMBL" id="CACVBS010000052">
    <property type="protein sequence ID" value="CAA7266036.1"/>
    <property type="molecule type" value="Genomic_DNA"/>
</dbReference>
<feature type="compositionally biased region" description="Basic and acidic residues" evidence="2">
    <location>
        <begin position="1"/>
        <end position="19"/>
    </location>
</feature>
<accession>A0A8S0WUG0</accession>
<proteinExistence type="predicted"/>
<evidence type="ECO:0000256" key="1">
    <source>
        <dbReference type="SAM" id="Coils"/>
    </source>
</evidence>
<keyword evidence="5" id="KW-1185">Reference proteome</keyword>
<name>A0A8S0WUG0_CYCAE</name>
<reference evidence="4 5" key="1">
    <citation type="submission" date="2020-01" db="EMBL/GenBank/DDBJ databases">
        <authorList>
            <person name="Gupta K D."/>
        </authorList>
    </citation>
    <scope>NUCLEOTIDE SEQUENCE [LARGE SCALE GENOMIC DNA]</scope>
</reference>
<gene>
    <name evidence="4" type="ORF">AAE3_LOCUS8250</name>
</gene>
<evidence type="ECO:0000256" key="2">
    <source>
        <dbReference type="SAM" id="MobiDB-lite"/>
    </source>
</evidence>
<organism evidence="4 5">
    <name type="scientific">Cyclocybe aegerita</name>
    <name type="common">Black poplar mushroom</name>
    <name type="synonym">Agrocybe aegerita</name>
    <dbReference type="NCBI Taxonomy" id="1973307"/>
    <lineage>
        <taxon>Eukaryota</taxon>
        <taxon>Fungi</taxon>
        <taxon>Dikarya</taxon>
        <taxon>Basidiomycota</taxon>
        <taxon>Agaricomycotina</taxon>
        <taxon>Agaricomycetes</taxon>
        <taxon>Agaricomycetidae</taxon>
        <taxon>Agaricales</taxon>
        <taxon>Agaricineae</taxon>
        <taxon>Bolbitiaceae</taxon>
        <taxon>Cyclocybe</taxon>
    </lineage>
</organism>
<keyword evidence="3" id="KW-1133">Transmembrane helix</keyword>
<dbReference type="AlphaFoldDB" id="A0A8S0WUG0"/>
<feature type="region of interest" description="Disordered" evidence="2">
    <location>
        <begin position="169"/>
        <end position="246"/>
    </location>
</feature>
<dbReference type="Proteomes" id="UP000467700">
    <property type="component" value="Unassembled WGS sequence"/>
</dbReference>
<feature type="compositionally biased region" description="Gly residues" evidence="2">
    <location>
        <begin position="227"/>
        <end position="239"/>
    </location>
</feature>
<dbReference type="OrthoDB" id="3235960at2759"/>
<evidence type="ECO:0000313" key="4">
    <source>
        <dbReference type="EMBL" id="CAA7266036.1"/>
    </source>
</evidence>
<keyword evidence="3" id="KW-0812">Transmembrane</keyword>
<comment type="caution">
    <text evidence="4">The sequence shown here is derived from an EMBL/GenBank/DDBJ whole genome shotgun (WGS) entry which is preliminary data.</text>
</comment>